<dbReference type="Proteomes" id="UP000035503">
    <property type="component" value="Chromosome"/>
</dbReference>
<keyword evidence="2" id="KW-1185">Reference proteome</keyword>
<evidence type="ECO:0000313" key="2">
    <source>
        <dbReference type="Proteomes" id="UP000035503"/>
    </source>
</evidence>
<evidence type="ECO:0000313" key="1">
    <source>
        <dbReference type="EMBL" id="AKK20373.1"/>
    </source>
</evidence>
<protein>
    <submittedName>
        <fullName evidence="1">Chemotaxis protein</fullName>
    </submittedName>
</protein>
<proteinExistence type="predicted"/>
<dbReference type="EMBL" id="CP004021">
    <property type="protein sequence ID" value="AKK20373.1"/>
    <property type="molecule type" value="Genomic_DNA"/>
</dbReference>
<organism evidence="1 2">
    <name type="scientific">Candidatus Liberibacter africanus PTSAPSY</name>
    <dbReference type="NCBI Taxonomy" id="1277257"/>
    <lineage>
        <taxon>Bacteria</taxon>
        <taxon>Pseudomonadati</taxon>
        <taxon>Pseudomonadota</taxon>
        <taxon>Alphaproteobacteria</taxon>
        <taxon>Hyphomicrobiales</taxon>
        <taxon>Rhizobiaceae</taxon>
        <taxon>Liberibacter</taxon>
    </lineage>
</organism>
<dbReference type="KEGG" id="lau:G293_03735"/>
<dbReference type="STRING" id="1277257.G293_03735"/>
<gene>
    <name evidence="1" type="ORF">G293_03735</name>
</gene>
<name>A0A0G3I765_LIBAF</name>
<accession>A0A0G3I765</accession>
<dbReference type="AlphaFoldDB" id="A0A0G3I765"/>
<reference evidence="1 2" key="1">
    <citation type="journal article" date="2015" name="Genome Announc.">
        <title>Complete Genome Sequence of 'Candidatus Liberibacter africanus,' a Bacterium Associated with Citrus Huanglongbing.</title>
        <authorList>
            <person name="Lin H."/>
            <person name="Pietersen G."/>
            <person name="Han C."/>
            <person name="Read D.A."/>
            <person name="Lou B."/>
            <person name="Gupta G."/>
            <person name="Civerolo E.L."/>
        </authorList>
    </citation>
    <scope>NUCLEOTIDE SEQUENCE [LARGE SCALE GENOMIC DNA]</scope>
    <source>
        <strain evidence="1 2">PTSAPSY</strain>
    </source>
</reference>
<dbReference type="RefSeq" id="WP_047264365.1">
    <property type="nucleotide sequence ID" value="NZ_CP004021.1"/>
</dbReference>
<sequence length="395" mass="46332">MYQKCFICMMIITMDVFVIFAMDQDLVRPILPYQHVRLLQNSFNKAVRGDVYSQKKNPDIIKEVGLQLRATQMDVFADHRNVDAVWIYTIISQDLSILDDFLAKDTKGYFDRSIVDVLKKYFSGEFKESLKAFSKINDKNNTQGITPYLYLLMGNATTPFDPQQASKLFDYVRLTSSGTFLEEISLRCLLEITKNQDGDDRVFSYIRSYITQFYYSMYQNHFSSVLLHFLLHNQLRLTEEDIVFTMSFLSLKDQSAIYLKLARNAVISGKSKIGFLAIKQLKKMSGILDYKDLTTVQLYENILNIPFVDIIPLQRSTYNIPYDFLTQQDRHLKKYAEVIMSEMGKSLINIDFDHINKNFISYKKEHEHMTLNIKPFIHKNIQKIKEIDHFLEDTR</sequence>
<dbReference type="OrthoDB" id="9812933at2"/>
<dbReference type="PATRIC" id="fig|1277257.4.peg.802"/>